<evidence type="ECO:0008006" key="4">
    <source>
        <dbReference type="Google" id="ProtNLM"/>
    </source>
</evidence>
<keyword evidence="1" id="KW-0732">Signal</keyword>
<dbReference type="Proteomes" id="UP001459277">
    <property type="component" value="Unassembled WGS sequence"/>
</dbReference>
<accession>A0AAW2BIL7</accession>
<evidence type="ECO:0000256" key="1">
    <source>
        <dbReference type="SAM" id="SignalP"/>
    </source>
</evidence>
<feature type="chain" id="PRO_5043374162" description="Secreted protein" evidence="1">
    <location>
        <begin position="18"/>
        <end position="87"/>
    </location>
</feature>
<feature type="signal peptide" evidence="1">
    <location>
        <begin position="1"/>
        <end position="17"/>
    </location>
</feature>
<name>A0AAW2BIL7_9ROSI</name>
<gene>
    <name evidence="2" type="ORF">SO802_034462</name>
</gene>
<comment type="caution">
    <text evidence="2">The sequence shown here is derived from an EMBL/GenBank/DDBJ whole genome shotgun (WGS) entry which is preliminary data.</text>
</comment>
<dbReference type="AlphaFoldDB" id="A0AAW2BIL7"/>
<proteinExistence type="predicted"/>
<evidence type="ECO:0000313" key="3">
    <source>
        <dbReference type="Proteomes" id="UP001459277"/>
    </source>
</evidence>
<evidence type="ECO:0000313" key="2">
    <source>
        <dbReference type="EMBL" id="KAK9984937.1"/>
    </source>
</evidence>
<protein>
    <recommendedName>
        <fullName evidence="4">Secreted protein</fullName>
    </recommendedName>
</protein>
<organism evidence="2 3">
    <name type="scientific">Lithocarpus litseifolius</name>
    <dbReference type="NCBI Taxonomy" id="425828"/>
    <lineage>
        <taxon>Eukaryota</taxon>
        <taxon>Viridiplantae</taxon>
        <taxon>Streptophyta</taxon>
        <taxon>Embryophyta</taxon>
        <taxon>Tracheophyta</taxon>
        <taxon>Spermatophyta</taxon>
        <taxon>Magnoliopsida</taxon>
        <taxon>eudicotyledons</taxon>
        <taxon>Gunneridae</taxon>
        <taxon>Pentapetalae</taxon>
        <taxon>rosids</taxon>
        <taxon>fabids</taxon>
        <taxon>Fagales</taxon>
        <taxon>Fagaceae</taxon>
        <taxon>Lithocarpus</taxon>
    </lineage>
</organism>
<dbReference type="EMBL" id="JAZDWU010000012">
    <property type="protein sequence ID" value="KAK9984937.1"/>
    <property type="molecule type" value="Genomic_DNA"/>
</dbReference>
<keyword evidence="3" id="KW-1185">Reference proteome</keyword>
<sequence>MDLDLLITVLLLSVVPGFDELGTGPEEGNRAGFGATDSRFTFDEIGDSAYGSGSSSNGSVSVALRIFQLLLASLKTDRSQNSNSLSL</sequence>
<reference evidence="2 3" key="1">
    <citation type="submission" date="2024-01" db="EMBL/GenBank/DDBJ databases">
        <title>A telomere-to-telomere, gap-free genome of sweet tea (Lithocarpus litseifolius).</title>
        <authorList>
            <person name="Zhou J."/>
        </authorList>
    </citation>
    <scope>NUCLEOTIDE SEQUENCE [LARGE SCALE GENOMIC DNA]</scope>
    <source>
        <strain evidence="2">Zhou-2022a</strain>
        <tissue evidence="2">Leaf</tissue>
    </source>
</reference>